<protein>
    <recommendedName>
        <fullName evidence="4">Bacterial type II secretion system protein E domain-containing protein</fullName>
    </recommendedName>
</protein>
<dbReference type="Gene3D" id="3.40.50.300">
    <property type="entry name" value="P-loop containing nucleotide triphosphate hydrolases"/>
    <property type="match status" value="1"/>
</dbReference>
<evidence type="ECO:0000313" key="5">
    <source>
        <dbReference type="EMBL" id="PIR13807.1"/>
    </source>
</evidence>
<dbReference type="InterPro" id="IPR007831">
    <property type="entry name" value="T2SS_GspE_N"/>
</dbReference>
<keyword evidence="3" id="KW-0067">ATP-binding</keyword>
<dbReference type="GO" id="GO:0016887">
    <property type="term" value="F:ATP hydrolysis activity"/>
    <property type="evidence" value="ECO:0007669"/>
    <property type="project" value="TreeGrafter"/>
</dbReference>
<dbReference type="PANTHER" id="PTHR30258:SF1">
    <property type="entry name" value="PROTEIN TRANSPORT PROTEIN HOFB HOMOLOG"/>
    <property type="match status" value="1"/>
</dbReference>
<dbReference type="GO" id="GO:0005524">
    <property type="term" value="F:ATP binding"/>
    <property type="evidence" value="ECO:0007669"/>
    <property type="project" value="UniProtKB-KW"/>
</dbReference>
<dbReference type="InterPro" id="IPR027417">
    <property type="entry name" value="P-loop_NTPase"/>
</dbReference>
<evidence type="ECO:0000256" key="3">
    <source>
        <dbReference type="ARBA" id="ARBA00022840"/>
    </source>
</evidence>
<dbReference type="PROSITE" id="PS00662">
    <property type="entry name" value="T2SP_E"/>
    <property type="match status" value="1"/>
</dbReference>
<dbReference type="Proteomes" id="UP000230869">
    <property type="component" value="Unassembled WGS sequence"/>
</dbReference>
<dbReference type="Pfam" id="PF00437">
    <property type="entry name" value="T2SSE"/>
    <property type="match status" value="1"/>
</dbReference>
<name>A0A2M6K9R0_9BACT</name>
<dbReference type="CDD" id="cd01129">
    <property type="entry name" value="PulE-GspE-like"/>
    <property type="match status" value="1"/>
</dbReference>
<feature type="domain" description="Bacterial type II secretion system protein E" evidence="4">
    <location>
        <begin position="384"/>
        <end position="398"/>
    </location>
</feature>
<dbReference type="SUPFAM" id="SSF52540">
    <property type="entry name" value="P-loop containing nucleoside triphosphate hydrolases"/>
    <property type="match status" value="1"/>
</dbReference>
<evidence type="ECO:0000313" key="6">
    <source>
        <dbReference type="Proteomes" id="UP000230869"/>
    </source>
</evidence>
<dbReference type="Pfam" id="PF05157">
    <property type="entry name" value="MshEN"/>
    <property type="match status" value="1"/>
</dbReference>
<dbReference type="InterPro" id="IPR001482">
    <property type="entry name" value="T2SS/T4SS_dom"/>
</dbReference>
<dbReference type="AlphaFoldDB" id="A0A2M6K9R0"/>
<evidence type="ECO:0000256" key="1">
    <source>
        <dbReference type="ARBA" id="ARBA00006611"/>
    </source>
</evidence>
<evidence type="ECO:0000259" key="4">
    <source>
        <dbReference type="PROSITE" id="PS00662"/>
    </source>
</evidence>
<reference evidence="5 6" key="1">
    <citation type="submission" date="2017-09" db="EMBL/GenBank/DDBJ databases">
        <title>Depth-based differentiation of microbial function through sediment-hosted aquifers and enrichment of novel symbionts in the deep terrestrial subsurface.</title>
        <authorList>
            <person name="Probst A.J."/>
            <person name="Ladd B."/>
            <person name="Jarett J.K."/>
            <person name="Geller-Mcgrath D.E."/>
            <person name="Sieber C.M."/>
            <person name="Emerson J.B."/>
            <person name="Anantharaman K."/>
            <person name="Thomas B.C."/>
            <person name="Malmstrom R."/>
            <person name="Stieglmeier M."/>
            <person name="Klingl A."/>
            <person name="Woyke T."/>
            <person name="Ryan C.M."/>
            <person name="Banfield J.F."/>
        </authorList>
    </citation>
    <scope>NUCLEOTIDE SEQUENCE [LARGE SCALE GENOMIC DNA]</scope>
    <source>
        <strain evidence="5">CG11_big_fil_rev_8_21_14_0_20_39_10</strain>
    </source>
</reference>
<sequence>MSKQEELLKLLLEKQIITPKDFEEVQNLAQSGANTVNYLIKSKSIDPEKITEVKAEIYRMPYVNLMERSVQIDVLNIISFEAAKNYKIVCFEKEGDKIKVGLTDPDNFKAMEAVNFLAKEENLQTEYYLISEINFNRVFKQYKNLKKEITTALETRAKEKAEESAETRKDKGEDLEGVIKSAPVAKIVSVIIRHAVEGRASDIHIEPTLKESRIRYRIDGVLHTSLVLPKSVHSSVVARIKVLANLKLDETRLPQDGRIRQTVNDKAVDFRVSVIPLSGEEKVVMRILDTTSGAPTLEELGYDGRALGIIKNNMEKTTGMFLVTGPTGSGKSTTLFSILNILNKEGVNISTLEDPVEYFIQGVNQSQVRPEIGFTFAGGLRSLLRQDPDIIMVGEIRDNETAELAIHAGLTGHFVLSTLHTNDALGAIPRMVDMKVEPFLLGSTLNVIVAQRLARRICSHCKKETKLPEGVLKEIKDEIEKMPAKTIEEIGQKYGDVNNMVFYKGEGCSRCNSTGYSDRVAIVEALDIDAELKDKIMKGDTIIHTEDVKQSQGFITMRQDGIIKIIQGRTTIEEILRVMKS</sequence>
<dbReference type="PANTHER" id="PTHR30258">
    <property type="entry name" value="TYPE II SECRETION SYSTEM PROTEIN GSPE-RELATED"/>
    <property type="match status" value="1"/>
</dbReference>
<dbReference type="EMBL" id="PCWW01000017">
    <property type="protein sequence ID" value="PIR13807.1"/>
    <property type="molecule type" value="Genomic_DNA"/>
</dbReference>
<dbReference type="Gene3D" id="3.30.450.90">
    <property type="match status" value="1"/>
</dbReference>
<keyword evidence="2" id="KW-0547">Nucleotide-binding</keyword>
<accession>A0A2M6K9R0</accession>
<dbReference type="SUPFAM" id="SSF160246">
    <property type="entry name" value="EspE N-terminal domain-like"/>
    <property type="match status" value="1"/>
</dbReference>
<gene>
    <name evidence="5" type="ORF">COV49_00970</name>
</gene>
<organism evidence="5 6">
    <name type="scientific">Candidatus Falkowbacteria bacterium CG11_big_fil_rev_8_21_14_0_20_39_10</name>
    <dbReference type="NCBI Taxonomy" id="1974570"/>
    <lineage>
        <taxon>Bacteria</taxon>
        <taxon>Candidatus Falkowiibacteriota</taxon>
    </lineage>
</organism>
<comment type="similarity">
    <text evidence="1">Belongs to the GSP E family.</text>
</comment>
<proteinExistence type="inferred from homology"/>
<comment type="caution">
    <text evidence="5">The sequence shown here is derived from an EMBL/GenBank/DDBJ whole genome shotgun (WGS) entry which is preliminary data.</text>
</comment>
<dbReference type="GO" id="GO:0005886">
    <property type="term" value="C:plasma membrane"/>
    <property type="evidence" value="ECO:0007669"/>
    <property type="project" value="TreeGrafter"/>
</dbReference>
<dbReference type="InterPro" id="IPR037257">
    <property type="entry name" value="T2SS_E_N_sf"/>
</dbReference>
<evidence type="ECO:0000256" key="2">
    <source>
        <dbReference type="ARBA" id="ARBA00022741"/>
    </source>
</evidence>